<reference evidence="3" key="1">
    <citation type="submission" date="2017-02" db="UniProtKB">
        <authorList>
            <consortium name="WormBaseParasite"/>
        </authorList>
    </citation>
    <scope>IDENTIFICATION</scope>
</reference>
<sequence length="132" mass="15331">MFLLKAGFLVCRLAHCGVQEREFETVAAWKKHVALARSHLEDGANNSAQKRALRWRFEADPAAETRKRRLVGQSDEEYRPHSGAWLGFSSLPAFIPFLLSCMAPQNKMTRKIRIYLHMNLYIFNVYTSRKFI</sequence>
<feature type="chain" id="PRO_5005657185" evidence="1">
    <location>
        <begin position="17"/>
        <end position="132"/>
    </location>
</feature>
<evidence type="ECO:0000313" key="3">
    <source>
        <dbReference type="WBParaSite" id="ALUE_0001631501-mRNA-1"/>
    </source>
</evidence>
<keyword evidence="1" id="KW-0732">Signal</keyword>
<dbReference type="WBParaSite" id="ALUE_0001631501-mRNA-1">
    <property type="protein sequence ID" value="ALUE_0001631501-mRNA-1"/>
    <property type="gene ID" value="ALUE_0001631501"/>
</dbReference>
<keyword evidence="2" id="KW-1185">Reference proteome</keyword>
<name>A0A0M3IE24_ASCLU</name>
<proteinExistence type="predicted"/>
<dbReference type="AlphaFoldDB" id="A0A0M3IE24"/>
<dbReference type="Proteomes" id="UP000036681">
    <property type="component" value="Unplaced"/>
</dbReference>
<evidence type="ECO:0000313" key="2">
    <source>
        <dbReference type="Proteomes" id="UP000036681"/>
    </source>
</evidence>
<organism evidence="2 3">
    <name type="scientific">Ascaris lumbricoides</name>
    <name type="common">Giant roundworm</name>
    <dbReference type="NCBI Taxonomy" id="6252"/>
    <lineage>
        <taxon>Eukaryota</taxon>
        <taxon>Metazoa</taxon>
        <taxon>Ecdysozoa</taxon>
        <taxon>Nematoda</taxon>
        <taxon>Chromadorea</taxon>
        <taxon>Rhabditida</taxon>
        <taxon>Spirurina</taxon>
        <taxon>Ascaridomorpha</taxon>
        <taxon>Ascaridoidea</taxon>
        <taxon>Ascarididae</taxon>
        <taxon>Ascaris</taxon>
    </lineage>
</organism>
<evidence type="ECO:0000256" key="1">
    <source>
        <dbReference type="SAM" id="SignalP"/>
    </source>
</evidence>
<protein>
    <submittedName>
        <fullName evidence="3">Secreted protein</fullName>
    </submittedName>
</protein>
<accession>A0A0M3IE24</accession>
<feature type="signal peptide" evidence="1">
    <location>
        <begin position="1"/>
        <end position="16"/>
    </location>
</feature>